<proteinExistence type="predicted"/>
<dbReference type="AlphaFoldDB" id="A0A5C3LF26"/>
<evidence type="ECO:0000313" key="3">
    <source>
        <dbReference type="Proteomes" id="UP000308652"/>
    </source>
</evidence>
<feature type="transmembrane region" description="Helical" evidence="1">
    <location>
        <begin position="35"/>
        <end position="54"/>
    </location>
</feature>
<protein>
    <submittedName>
        <fullName evidence="2">Uncharacterized protein</fullName>
    </submittedName>
</protein>
<evidence type="ECO:0000313" key="2">
    <source>
        <dbReference type="EMBL" id="TFK31467.1"/>
    </source>
</evidence>
<name>A0A5C3LF26_9AGAR</name>
<gene>
    <name evidence="2" type="ORF">BDQ12DRAFT_694109</name>
</gene>
<keyword evidence="1" id="KW-0472">Membrane</keyword>
<dbReference type="Proteomes" id="UP000308652">
    <property type="component" value="Unassembled WGS sequence"/>
</dbReference>
<keyword evidence="1" id="KW-0812">Transmembrane</keyword>
<organism evidence="2 3">
    <name type="scientific">Crucibulum laeve</name>
    <dbReference type="NCBI Taxonomy" id="68775"/>
    <lineage>
        <taxon>Eukaryota</taxon>
        <taxon>Fungi</taxon>
        <taxon>Dikarya</taxon>
        <taxon>Basidiomycota</taxon>
        <taxon>Agaricomycotina</taxon>
        <taxon>Agaricomycetes</taxon>
        <taxon>Agaricomycetidae</taxon>
        <taxon>Agaricales</taxon>
        <taxon>Agaricineae</taxon>
        <taxon>Nidulariaceae</taxon>
        <taxon>Crucibulum</taxon>
    </lineage>
</organism>
<evidence type="ECO:0000256" key="1">
    <source>
        <dbReference type="SAM" id="Phobius"/>
    </source>
</evidence>
<keyword evidence="3" id="KW-1185">Reference proteome</keyword>
<accession>A0A5C3LF26</accession>
<keyword evidence="1" id="KW-1133">Transmembrane helix</keyword>
<sequence>MPSCYRYLSLPVKIKNCRNDRISPSEFPRFPRPQSLSSIFFMFLPLLNSVFYVWKATHAPLKYLKSWLVFCLGPCDNE</sequence>
<dbReference type="EMBL" id="ML213747">
    <property type="protein sequence ID" value="TFK31467.1"/>
    <property type="molecule type" value="Genomic_DNA"/>
</dbReference>
<reference evidence="2 3" key="1">
    <citation type="journal article" date="2019" name="Nat. Ecol. Evol.">
        <title>Megaphylogeny resolves global patterns of mushroom evolution.</title>
        <authorList>
            <person name="Varga T."/>
            <person name="Krizsan K."/>
            <person name="Foldi C."/>
            <person name="Dima B."/>
            <person name="Sanchez-Garcia M."/>
            <person name="Sanchez-Ramirez S."/>
            <person name="Szollosi G.J."/>
            <person name="Szarkandi J.G."/>
            <person name="Papp V."/>
            <person name="Albert L."/>
            <person name="Andreopoulos W."/>
            <person name="Angelini C."/>
            <person name="Antonin V."/>
            <person name="Barry K.W."/>
            <person name="Bougher N.L."/>
            <person name="Buchanan P."/>
            <person name="Buyck B."/>
            <person name="Bense V."/>
            <person name="Catcheside P."/>
            <person name="Chovatia M."/>
            <person name="Cooper J."/>
            <person name="Damon W."/>
            <person name="Desjardin D."/>
            <person name="Finy P."/>
            <person name="Geml J."/>
            <person name="Haridas S."/>
            <person name="Hughes K."/>
            <person name="Justo A."/>
            <person name="Karasinski D."/>
            <person name="Kautmanova I."/>
            <person name="Kiss B."/>
            <person name="Kocsube S."/>
            <person name="Kotiranta H."/>
            <person name="LaButti K.M."/>
            <person name="Lechner B.E."/>
            <person name="Liimatainen K."/>
            <person name="Lipzen A."/>
            <person name="Lukacs Z."/>
            <person name="Mihaltcheva S."/>
            <person name="Morgado L.N."/>
            <person name="Niskanen T."/>
            <person name="Noordeloos M.E."/>
            <person name="Ohm R.A."/>
            <person name="Ortiz-Santana B."/>
            <person name="Ovrebo C."/>
            <person name="Racz N."/>
            <person name="Riley R."/>
            <person name="Savchenko A."/>
            <person name="Shiryaev A."/>
            <person name="Soop K."/>
            <person name="Spirin V."/>
            <person name="Szebenyi C."/>
            <person name="Tomsovsky M."/>
            <person name="Tulloss R.E."/>
            <person name="Uehling J."/>
            <person name="Grigoriev I.V."/>
            <person name="Vagvolgyi C."/>
            <person name="Papp T."/>
            <person name="Martin F.M."/>
            <person name="Miettinen O."/>
            <person name="Hibbett D.S."/>
            <person name="Nagy L.G."/>
        </authorList>
    </citation>
    <scope>NUCLEOTIDE SEQUENCE [LARGE SCALE GENOMIC DNA]</scope>
    <source>
        <strain evidence="2 3">CBS 166.37</strain>
    </source>
</reference>